<dbReference type="EMBL" id="JADGIZ020000001">
    <property type="protein sequence ID" value="KAL2920332.1"/>
    <property type="molecule type" value="Genomic_DNA"/>
</dbReference>
<evidence type="ECO:0000313" key="2">
    <source>
        <dbReference type="EMBL" id="KAL2920332.1"/>
    </source>
</evidence>
<evidence type="ECO:0000259" key="1">
    <source>
        <dbReference type="Pfam" id="PF13349"/>
    </source>
</evidence>
<keyword evidence="4" id="KW-1185">Reference proteome</keyword>
<feature type="domain" description="DUF4097" evidence="1">
    <location>
        <begin position="184"/>
        <end position="299"/>
    </location>
</feature>
<proteinExistence type="predicted"/>
<evidence type="ECO:0000313" key="3">
    <source>
        <dbReference type="EMBL" id="KAL2920340.1"/>
    </source>
</evidence>
<organism evidence="3 4">
    <name type="scientific">Polyrhizophydium stewartii</name>
    <dbReference type="NCBI Taxonomy" id="2732419"/>
    <lineage>
        <taxon>Eukaryota</taxon>
        <taxon>Fungi</taxon>
        <taxon>Fungi incertae sedis</taxon>
        <taxon>Chytridiomycota</taxon>
        <taxon>Chytridiomycota incertae sedis</taxon>
        <taxon>Chytridiomycetes</taxon>
        <taxon>Rhizophydiales</taxon>
        <taxon>Rhizophydiales incertae sedis</taxon>
        <taxon>Polyrhizophydium</taxon>
    </lineage>
</organism>
<reference evidence="3 4" key="1">
    <citation type="submission" date="2023-09" db="EMBL/GenBank/DDBJ databases">
        <title>Pangenome analysis of Batrachochytrium dendrobatidis and related Chytrids.</title>
        <authorList>
            <person name="Yacoub M.N."/>
            <person name="Stajich J.E."/>
            <person name="James T.Y."/>
        </authorList>
    </citation>
    <scope>NUCLEOTIDE SEQUENCE [LARGE SCALE GENOMIC DNA]</scope>
    <source>
        <strain evidence="3 4">JEL0888</strain>
    </source>
</reference>
<protein>
    <recommendedName>
        <fullName evidence="1">DUF4097 domain-containing protein</fullName>
    </recommendedName>
</protein>
<dbReference type="Proteomes" id="UP001527925">
    <property type="component" value="Unassembled WGS sequence"/>
</dbReference>
<sequence>MGPLYGSVRLPFFERHAEWQRPTSVSLAVESTLETDVLIRRAAEGDVVRLSVVVDAAKPLDVEPTFTQSFENGKAHCFVVLKWRPSLFATSPLSPHPKMKLELVIPASVQKGMALCISMQSMHASISMPEQFDDEFGAVFVSTALPTQHALERTLSSLVFVGDRGMVDLSSIAATSLRVVTRLSPVLLRNAKAASIEILTYTGSIDTEALDAQQLMVRSMSGTIRTGRITAACMTVLSKSGMVLLGDIGSSRAIISNESGDVSTGCIDCKQQLEIKSRSGRILVGKVTTGTALFSTEYGKIDARNVFASGGVIVRSRSGGINLVDVALDSLWIDSINGSVGVSGSIRDELSVKSVTGTITLNVSFFDGGASSGDSLPGSASKRELVWAELRAQAATDALEEAKRRVLVKTLSASICGIIKGHKMLEARTSNGGVVLELDPVHGSQADIHTMAGGCNLNVASGFEGRFVAESRVPPTVLGETVVLDPDSNTRRVSGSVGQDTKTPSSVAVTSFSGAIRIEF</sequence>
<dbReference type="Pfam" id="PF13349">
    <property type="entry name" value="DUF4097"/>
    <property type="match status" value="1"/>
</dbReference>
<comment type="caution">
    <text evidence="3">The sequence shown here is derived from an EMBL/GenBank/DDBJ whole genome shotgun (WGS) entry which is preliminary data.</text>
</comment>
<dbReference type="InterPro" id="IPR025164">
    <property type="entry name" value="Toastrack_DUF4097"/>
</dbReference>
<gene>
    <name evidence="2" type="ORF">HK105_200405</name>
    <name evidence="3" type="ORF">HK105_200413</name>
</gene>
<evidence type="ECO:0000313" key="4">
    <source>
        <dbReference type="Proteomes" id="UP001527925"/>
    </source>
</evidence>
<accession>A0ABR4NLJ1</accession>
<name>A0ABR4NLJ1_9FUNG</name>
<dbReference type="EMBL" id="JADGIZ020000001">
    <property type="protein sequence ID" value="KAL2920340.1"/>
    <property type="molecule type" value="Genomic_DNA"/>
</dbReference>